<dbReference type="Proteomes" id="UP001184861">
    <property type="component" value="Unassembled WGS sequence"/>
</dbReference>
<evidence type="ECO:0000256" key="6">
    <source>
        <dbReference type="ARBA" id="ARBA00023237"/>
    </source>
</evidence>
<dbReference type="InterPro" id="IPR012910">
    <property type="entry name" value="Plug_dom"/>
</dbReference>
<dbReference type="SUPFAM" id="SSF56935">
    <property type="entry name" value="Porins"/>
    <property type="match status" value="1"/>
</dbReference>
<evidence type="ECO:0000256" key="2">
    <source>
        <dbReference type="ARBA" id="ARBA00022448"/>
    </source>
</evidence>
<dbReference type="Gene3D" id="2.170.130.10">
    <property type="entry name" value="TonB-dependent receptor, plug domain"/>
    <property type="match status" value="1"/>
</dbReference>
<dbReference type="InterPro" id="IPR036942">
    <property type="entry name" value="Beta-barrel_TonB_sf"/>
</dbReference>
<evidence type="ECO:0000313" key="11">
    <source>
        <dbReference type="Proteomes" id="UP001184861"/>
    </source>
</evidence>
<accession>A0AAE3YBY9</accession>
<gene>
    <name evidence="10" type="ORF">J2787_002738</name>
</gene>
<reference evidence="10" key="1">
    <citation type="submission" date="2023-07" db="EMBL/GenBank/DDBJ databases">
        <title>Sorghum-associated microbial communities from plants grown in Nebraska, USA.</title>
        <authorList>
            <person name="Schachtman D."/>
        </authorList>
    </citation>
    <scope>NUCLEOTIDE SEQUENCE</scope>
    <source>
        <strain evidence="10">DS2360</strain>
    </source>
</reference>
<feature type="chain" id="PRO_5042150606" evidence="8">
    <location>
        <begin position="23"/>
        <end position="1021"/>
    </location>
</feature>
<evidence type="ECO:0000259" key="9">
    <source>
        <dbReference type="Pfam" id="PF07715"/>
    </source>
</evidence>
<evidence type="ECO:0000256" key="1">
    <source>
        <dbReference type="ARBA" id="ARBA00004571"/>
    </source>
</evidence>
<proteinExistence type="inferred from homology"/>
<dbReference type="Gene3D" id="2.40.170.20">
    <property type="entry name" value="TonB-dependent receptor, beta-barrel domain"/>
    <property type="match status" value="1"/>
</dbReference>
<keyword evidence="2 7" id="KW-0813">Transport</keyword>
<evidence type="ECO:0000256" key="7">
    <source>
        <dbReference type="PROSITE-ProRule" id="PRU01360"/>
    </source>
</evidence>
<comment type="similarity">
    <text evidence="7">Belongs to the TonB-dependent receptor family.</text>
</comment>
<evidence type="ECO:0000256" key="5">
    <source>
        <dbReference type="ARBA" id="ARBA00023136"/>
    </source>
</evidence>
<dbReference type="InterPro" id="IPR039426">
    <property type="entry name" value="TonB-dep_rcpt-like"/>
</dbReference>
<evidence type="ECO:0000313" key="10">
    <source>
        <dbReference type="EMBL" id="MDR6527346.1"/>
    </source>
</evidence>
<organism evidence="10 11">
    <name type="scientific">Chryseobacterium rhizosphaerae</name>
    <dbReference type="NCBI Taxonomy" id="395937"/>
    <lineage>
        <taxon>Bacteria</taxon>
        <taxon>Pseudomonadati</taxon>
        <taxon>Bacteroidota</taxon>
        <taxon>Flavobacteriia</taxon>
        <taxon>Flavobacteriales</taxon>
        <taxon>Weeksellaceae</taxon>
        <taxon>Chryseobacterium group</taxon>
        <taxon>Chryseobacterium</taxon>
    </lineage>
</organism>
<dbReference type="RefSeq" id="WP_309946757.1">
    <property type="nucleotide sequence ID" value="NZ_JAVDQY010000003.1"/>
</dbReference>
<name>A0AAE3YBY9_9FLAO</name>
<keyword evidence="3 7" id="KW-1134">Transmembrane beta strand</keyword>
<sequence length="1021" mass="113447">MKKLTTSLLVVVLSSSVAIVNAQQKKNDTTTQTKEIEGVVVTALGIKREEKSLSYANQTVKAKDLNLTQNVDVKNSIAGKVAGVQLNGQAGSKLGETGKLRLRGAVSLLSDADPIYVLDGVIVDPNTIDMDIVESVNVLKGPNATSLYGVRAQYGVIVMTTKKGSKGKLNIELNSTTTVDIVARTMKYQNLYGQGAEGNSSFKTFVFDPGSMPAEWAVFNGKRYLAGDNNYVDESWGPRMDGQDYIPWYAWWKDSPYFGQTAKYESHPNNVRDFYDKALTYKNSFSIAGGDDAFTARLSFTNLDQNGITPYTSLKRNYLNFNGNYRFNDRLSVDAIVNFSDGRVTGELDDGYSNQTSGSFNQWFGRDLDMKKLKELQDLQTPEGYHASWNWWGPESYAPNTFTAKPAFWVNPYTWMKNYKNYTDRNTLLLSVASSYKIINGLTARVSFSRTQNKSTKRYFMPNSLAKNGSGTGSSTPQGYLTLLNGFGVRDTQYTEDQYEGRLTYQKKFGELDFTAIGGANITNRKWDGNSQEMDVTGTTQWLLTPDVFDFKNTNIPIIADPYAYKQQYKSLFGMASIGFKDTYFIDGSVRNDINSAYLNSDNSFVSYSIGTSILLHNLLPKNDVVTYFKLRAGIAKIPADLTANITNPEYRNGKQPLAVGGNLYQTAWFPTRIIDKGLKPAINDNKEIGIDLKFLKNRLTFGATYYNETRKDEPIPVTLPSSSGKLDILINSANAKRKGIELALSGDVFRSEDGFSWTTSINWARNKSTVSKVNENLESIQYGDANSFSYVSILQKEGLEWGQLYGTGIKRDLNGNAVINAAGLYEYEPNKSFGSILPKFTGGFYNTFSYKGVSLSFTIDFQKGGKFFSLSEQWGNAGGLLEETAAMNDRGHNVRDAVADGGGVRVVGVNNTGAPVDMYVEASTYYKQFHANRIAEPFIHNASYIKLREIALNYQLPKSIFANTGISNMSFGITARNPWLITVSKDNKHRFDPSELSQNFGEDGQLPSTRGFGVNVKINF</sequence>
<dbReference type="InterPro" id="IPR037066">
    <property type="entry name" value="Plug_dom_sf"/>
</dbReference>
<keyword evidence="6 7" id="KW-0998">Cell outer membrane</keyword>
<feature type="domain" description="TonB-dependent receptor plug" evidence="9">
    <location>
        <begin position="52"/>
        <end position="156"/>
    </location>
</feature>
<keyword evidence="8" id="KW-0732">Signal</keyword>
<feature type="signal peptide" evidence="8">
    <location>
        <begin position="1"/>
        <end position="22"/>
    </location>
</feature>
<dbReference type="Pfam" id="PF07715">
    <property type="entry name" value="Plug"/>
    <property type="match status" value="1"/>
</dbReference>
<evidence type="ECO:0000256" key="4">
    <source>
        <dbReference type="ARBA" id="ARBA00022692"/>
    </source>
</evidence>
<comment type="subcellular location">
    <subcellularLocation>
        <location evidence="1 7">Cell outer membrane</location>
        <topology evidence="1 7">Multi-pass membrane protein</topology>
    </subcellularLocation>
</comment>
<evidence type="ECO:0000256" key="8">
    <source>
        <dbReference type="SAM" id="SignalP"/>
    </source>
</evidence>
<dbReference type="NCBIfam" id="TIGR04056">
    <property type="entry name" value="OMP_RagA_SusC"/>
    <property type="match status" value="1"/>
</dbReference>
<dbReference type="AlphaFoldDB" id="A0AAE3YBY9"/>
<protein>
    <submittedName>
        <fullName evidence="10">TonB-linked SusC/RagA family outer membrane protein</fullName>
    </submittedName>
</protein>
<keyword evidence="5 7" id="KW-0472">Membrane</keyword>
<dbReference type="EMBL" id="JAVDQY010000003">
    <property type="protein sequence ID" value="MDR6527346.1"/>
    <property type="molecule type" value="Genomic_DNA"/>
</dbReference>
<keyword evidence="4 7" id="KW-0812">Transmembrane</keyword>
<dbReference type="PROSITE" id="PS52016">
    <property type="entry name" value="TONB_DEPENDENT_REC_3"/>
    <property type="match status" value="1"/>
</dbReference>
<dbReference type="InterPro" id="IPR023996">
    <property type="entry name" value="TonB-dep_OMP_SusC/RagA"/>
</dbReference>
<evidence type="ECO:0000256" key="3">
    <source>
        <dbReference type="ARBA" id="ARBA00022452"/>
    </source>
</evidence>
<comment type="caution">
    <text evidence="10">The sequence shown here is derived from an EMBL/GenBank/DDBJ whole genome shotgun (WGS) entry which is preliminary data.</text>
</comment>
<dbReference type="GO" id="GO:0009279">
    <property type="term" value="C:cell outer membrane"/>
    <property type="evidence" value="ECO:0007669"/>
    <property type="project" value="UniProtKB-SubCell"/>
</dbReference>